<gene>
    <name evidence="4" type="ORF">SAMN04488568_10555</name>
</gene>
<feature type="domain" description="HTH LytTR-type" evidence="3">
    <location>
        <begin position="152"/>
        <end position="255"/>
    </location>
</feature>
<sequence>MMKVLIVDDEPLAVANLEHLLASMDGITVVATAKNGLAALHAFDARKPDLVLVDIDMPGMDGLSLARELSTRGAPQVIFVTAFDQFASQAFDVAATDFVLKPIHPQRLCEALERVRQRLLVAPILNAVRNAARELDQMSPSNGAASPPDRFYWAKTGNRSQRIAMADVTRIEACKDYVFIHTRHEKVMVRATMASLEKEFSGTSIRRVHRSHMVNLQDISEVVSDGNSCTVNLANGAEIPVGRHYRAQLGAMQEHN</sequence>
<dbReference type="PANTHER" id="PTHR37299:SF1">
    <property type="entry name" value="STAGE 0 SPORULATION PROTEIN A HOMOLOG"/>
    <property type="match status" value="1"/>
</dbReference>
<dbReference type="SMART" id="SM00850">
    <property type="entry name" value="LytTR"/>
    <property type="match status" value="1"/>
</dbReference>
<keyword evidence="1" id="KW-0597">Phosphoprotein</keyword>
<evidence type="ECO:0000313" key="5">
    <source>
        <dbReference type="Proteomes" id="UP000199759"/>
    </source>
</evidence>
<dbReference type="EMBL" id="FNHG01000005">
    <property type="protein sequence ID" value="SDM11411.1"/>
    <property type="molecule type" value="Genomic_DNA"/>
</dbReference>
<dbReference type="GO" id="GO:0000156">
    <property type="term" value="F:phosphorelay response regulator activity"/>
    <property type="evidence" value="ECO:0007669"/>
    <property type="project" value="InterPro"/>
</dbReference>
<evidence type="ECO:0000259" key="3">
    <source>
        <dbReference type="PROSITE" id="PS50930"/>
    </source>
</evidence>
<organism evidence="4 5">
    <name type="scientific">Maricaulis salignorans</name>
    <dbReference type="NCBI Taxonomy" id="144026"/>
    <lineage>
        <taxon>Bacteria</taxon>
        <taxon>Pseudomonadati</taxon>
        <taxon>Pseudomonadota</taxon>
        <taxon>Alphaproteobacteria</taxon>
        <taxon>Maricaulales</taxon>
        <taxon>Maricaulaceae</taxon>
        <taxon>Maricaulis</taxon>
    </lineage>
</organism>
<dbReference type="RefSeq" id="WP_091768349.1">
    <property type="nucleotide sequence ID" value="NZ_FNHG01000005.1"/>
</dbReference>
<accession>A0A1G9QKN2</accession>
<evidence type="ECO:0000259" key="2">
    <source>
        <dbReference type="PROSITE" id="PS50110"/>
    </source>
</evidence>
<feature type="domain" description="Response regulatory" evidence="2">
    <location>
        <begin position="3"/>
        <end position="116"/>
    </location>
</feature>
<dbReference type="InterPro" id="IPR011006">
    <property type="entry name" value="CheY-like_superfamily"/>
</dbReference>
<dbReference type="Proteomes" id="UP000199759">
    <property type="component" value="Unassembled WGS sequence"/>
</dbReference>
<evidence type="ECO:0000256" key="1">
    <source>
        <dbReference type="PROSITE-ProRule" id="PRU00169"/>
    </source>
</evidence>
<dbReference type="GO" id="GO:0003677">
    <property type="term" value="F:DNA binding"/>
    <property type="evidence" value="ECO:0007669"/>
    <property type="project" value="InterPro"/>
</dbReference>
<dbReference type="OrthoDB" id="3679796at2"/>
<dbReference type="InterPro" id="IPR007492">
    <property type="entry name" value="LytTR_DNA-bd_dom"/>
</dbReference>
<dbReference type="InterPro" id="IPR046947">
    <property type="entry name" value="LytR-like"/>
</dbReference>
<dbReference type="PROSITE" id="PS50110">
    <property type="entry name" value="RESPONSE_REGULATORY"/>
    <property type="match status" value="1"/>
</dbReference>
<feature type="modified residue" description="4-aspartylphosphate" evidence="1">
    <location>
        <position position="54"/>
    </location>
</feature>
<dbReference type="AlphaFoldDB" id="A0A1G9QKN2"/>
<dbReference type="Gene3D" id="3.40.50.2300">
    <property type="match status" value="1"/>
</dbReference>
<dbReference type="STRING" id="144026.SAMN04488568_10555"/>
<reference evidence="4 5" key="1">
    <citation type="submission" date="2016-10" db="EMBL/GenBank/DDBJ databases">
        <authorList>
            <person name="de Groot N.N."/>
        </authorList>
    </citation>
    <scope>NUCLEOTIDE SEQUENCE [LARGE SCALE GENOMIC DNA]</scope>
    <source>
        <strain evidence="4 5">DSM 16077</strain>
    </source>
</reference>
<dbReference type="Gene3D" id="2.40.50.1020">
    <property type="entry name" value="LytTr DNA-binding domain"/>
    <property type="match status" value="1"/>
</dbReference>
<dbReference type="PROSITE" id="PS50930">
    <property type="entry name" value="HTH_LYTTR"/>
    <property type="match status" value="1"/>
</dbReference>
<protein>
    <submittedName>
        <fullName evidence="4">Two component transcriptional regulator, LytTR family</fullName>
    </submittedName>
</protein>
<dbReference type="SMART" id="SM00448">
    <property type="entry name" value="REC"/>
    <property type="match status" value="1"/>
</dbReference>
<dbReference type="InterPro" id="IPR001789">
    <property type="entry name" value="Sig_transdc_resp-reg_receiver"/>
</dbReference>
<keyword evidence="5" id="KW-1185">Reference proteome</keyword>
<evidence type="ECO:0000313" key="4">
    <source>
        <dbReference type="EMBL" id="SDM11411.1"/>
    </source>
</evidence>
<dbReference type="SUPFAM" id="SSF52172">
    <property type="entry name" value="CheY-like"/>
    <property type="match status" value="1"/>
</dbReference>
<dbReference type="Pfam" id="PF04397">
    <property type="entry name" value="LytTR"/>
    <property type="match status" value="1"/>
</dbReference>
<dbReference type="PANTHER" id="PTHR37299">
    <property type="entry name" value="TRANSCRIPTIONAL REGULATOR-RELATED"/>
    <property type="match status" value="1"/>
</dbReference>
<name>A0A1G9QKN2_9PROT</name>
<proteinExistence type="predicted"/>
<dbReference type="Pfam" id="PF00072">
    <property type="entry name" value="Response_reg"/>
    <property type="match status" value="1"/>
</dbReference>